<gene>
    <name evidence="3" type="ORF">ANCCAN_21551</name>
</gene>
<accession>A0A368FP71</accession>
<feature type="region of interest" description="Disordered" evidence="2">
    <location>
        <begin position="274"/>
        <end position="307"/>
    </location>
</feature>
<comment type="caution">
    <text evidence="3">The sequence shown here is derived from an EMBL/GenBank/DDBJ whole genome shotgun (WGS) entry which is preliminary data.</text>
</comment>
<organism evidence="3 4">
    <name type="scientific">Ancylostoma caninum</name>
    <name type="common">Dog hookworm</name>
    <dbReference type="NCBI Taxonomy" id="29170"/>
    <lineage>
        <taxon>Eukaryota</taxon>
        <taxon>Metazoa</taxon>
        <taxon>Ecdysozoa</taxon>
        <taxon>Nematoda</taxon>
        <taxon>Chromadorea</taxon>
        <taxon>Rhabditida</taxon>
        <taxon>Rhabditina</taxon>
        <taxon>Rhabditomorpha</taxon>
        <taxon>Strongyloidea</taxon>
        <taxon>Ancylostomatidae</taxon>
        <taxon>Ancylostomatinae</taxon>
        <taxon>Ancylostoma</taxon>
    </lineage>
</organism>
<name>A0A368FP71_ANCCA</name>
<protein>
    <submittedName>
        <fullName evidence="3">Uncharacterized protein</fullName>
    </submittedName>
</protein>
<evidence type="ECO:0000256" key="1">
    <source>
        <dbReference type="SAM" id="Coils"/>
    </source>
</evidence>
<evidence type="ECO:0000256" key="2">
    <source>
        <dbReference type="SAM" id="MobiDB-lite"/>
    </source>
</evidence>
<keyword evidence="4" id="KW-1185">Reference proteome</keyword>
<dbReference type="AlphaFoldDB" id="A0A368FP71"/>
<keyword evidence="1" id="KW-0175">Coiled coil</keyword>
<evidence type="ECO:0000313" key="3">
    <source>
        <dbReference type="EMBL" id="RCN32640.1"/>
    </source>
</evidence>
<reference evidence="3 4" key="1">
    <citation type="submission" date="2014-10" db="EMBL/GenBank/DDBJ databases">
        <title>Draft genome of the hookworm Ancylostoma caninum.</title>
        <authorList>
            <person name="Mitreva M."/>
        </authorList>
    </citation>
    <scope>NUCLEOTIDE SEQUENCE [LARGE SCALE GENOMIC DNA]</scope>
    <source>
        <strain evidence="3 4">Baltimore</strain>
    </source>
</reference>
<dbReference type="OrthoDB" id="5907628at2759"/>
<evidence type="ECO:0000313" key="4">
    <source>
        <dbReference type="Proteomes" id="UP000252519"/>
    </source>
</evidence>
<dbReference type="Proteomes" id="UP000252519">
    <property type="component" value="Unassembled WGS sequence"/>
</dbReference>
<dbReference type="EMBL" id="JOJR01001055">
    <property type="protein sequence ID" value="RCN32640.1"/>
    <property type="molecule type" value="Genomic_DNA"/>
</dbReference>
<feature type="coiled-coil region" evidence="1">
    <location>
        <begin position="73"/>
        <end position="100"/>
    </location>
</feature>
<sequence length="307" mass="34639">MTTGEAPNNLTTLTPVRMHVQETGRTGTAATGTLAIEYLRGALLCSRVSSKTYTTPVYEALSSGQIGALQLEENLLLNELRSMSEEIKQLKAVVVKNEHRPLSKKVKFDAGMLTRAWLTPSSHIFRSVNLGKELQKYVAPARANSHSLLAVDFFRKILKNICVEPIHIWKYAVRVHGISRNNKLCDLPEELEEILIGFTTDALGLSAPELDPGMMEQFRGSSNSFWLNLGLTEERRTQERLTRAEARNTWPLKARTALSLALNDHREYYFCDGKLVPPAKNGKPQRGERRRDLEQEDAEDIPNNRKK</sequence>
<proteinExistence type="predicted"/>